<dbReference type="EMBL" id="JAUJSQ010000002">
    <property type="protein sequence ID" value="MDN7930800.1"/>
    <property type="molecule type" value="Genomic_DNA"/>
</dbReference>
<sequence>MAAPLSGGVRRKNRQLSRWRFFYGRFQAAAAAARAGPLDEIDKNLLISWTSARSSERPYNSG</sequence>
<reference evidence="1" key="1">
    <citation type="submission" date="2023-07" db="EMBL/GenBank/DDBJ databases">
        <title>A collection of bacterial strains from the Burkholderia cepacia Research Laboratory and Repository.</title>
        <authorList>
            <person name="Lipuma J."/>
            <person name="Spilker T."/>
            <person name="Caverly L."/>
        </authorList>
    </citation>
    <scope>NUCLEOTIDE SEQUENCE</scope>
    <source>
        <strain evidence="1">AU42020</strain>
    </source>
</reference>
<dbReference type="GeneID" id="67908800"/>
<gene>
    <name evidence="1" type="ORF">QZM52_05775</name>
</gene>
<dbReference type="Proteomes" id="UP001171606">
    <property type="component" value="Unassembled WGS sequence"/>
</dbReference>
<evidence type="ECO:0000313" key="2">
    <source>
        <dbReference type="Proteomes" id="UP001171606"/>
    </source>
</evidence>
<name>A0ABT8P7R1_9BURK</name>
<proteinExistence type="predicted"/>
<dbReference type="RefSeq" id="WP_226240777.1">
    <property type="nucleotide sequence ID" value="NZ_CABVPT010000044.1"/>
</dbReference>
<protein>
    <submittedName>
        <fullName evidence="1">Uncharacterized protein</fullName>
    </submittedName>
</protein>
<accession>A0ABT8P7R1</accession>
<evidence type="ECO:0000313" key="1">
    <source>
        <dbReference type="EMBL" id="MDN7930800.1"/>
    </source>
</evidence>
<keyword evidence="2" id="KW-1185">Reference proteome</keyword>
<organism evidence="1 2">
    <name type="scientific">Burkholderia metallica</name>
    <dbReference type="NCBI Taxonomy" id="488729"/>
    <lineage>
        <taxon>Bacteria</taxon>
        <taxon>Pseudomonadati</taxon>
        <taxon>Pseudomonadota</taxon>
        <taxon>Betaproteobacteria</taxon>
        <taxon>Burkholderiales</taxon>
        <taxon>Burkholderiaceae</taxon>
        <taxon>Burkholderia</taxon>
        <taxon>Burkholderia cepacia complex</taxon>
    </lineage>
</organism>
<comment type="caution">
    <text evidence="1">The sequence shown here is derived from an EMBL/GenBank/DDBJ whole genome shotgun (WGS) entry which is preliminary data.</text>
</comment>